<evidence type="ECO:0000313" key="1">
    <source>
        <dbReference type="EMBL" id="KAF0750780.1"/>
    </source>
</evidence>
<dbReference type="AlphaFoldDB" id="A0A6G0Y810"/>
<dbReference type="OrthoDB" id="124789at2759"/>
<protein>
    <submittedName>
        <fullName evidence="1">Zinc finger SWIM domain-containing protein 3-like</fullName>
    </submittedName>
</protein>
<gene>
    <name evidence="1" type="ORF">FWK35_00011008</name>
</gene>
<dbReference type="EMBL" id="VUJU01005595">
    <property type="protein sequence ID" value="KAF0750780.1"/>
    <property type="molecule type" value="Genomic_DNA"/>
</dbReference>
<reference evidence="1 2" key="1">
    <citation type="submission" date="2019-08" db="EMBL/GenBank/DDBJ databases">
        <title>Whole genome of Aphis craccivora.</title>
        <authorList>
            <person name="Voronova N.V."/>
            <person name="Shulinski R.S."/>
            <person name="Bandarenka Y.V."/>
            <person name="Zhorov D.G."/>
            <person name="Warner D."/>
        </authorList>
    </citation>
    <scope>NUCLEOTIDE SEQUENCE [LARGE SCALE GENOMIC DNA]</scope>
    <source>
        <strain evidence="1">180601</strain>
        <tissue evidence="1">Whole Body</tissue>
    </source>
</reference>
<comment type="caution">
    <text evidence="1">The sequence shown here is derived from an EMBL/GenBank/DDBJ whole genome shotgun (WGS) entry which is preliminary data.</text>
</comment>
<evidence type="ECO:0000313" key="2">
    <source>
        <dbReference type="Proteomes" id="UP000478052"/>
    </source>
</evidence>
<sequence>MIENENGQSEIAAISLLVNEKKIYPCAVFPNAALIICLFHTPRTFSREIMCDKWNITFNERDSLKEIIQDIILYCKSELEYDNNLYQHFSTVALETVNEWIIGLICMTQNFMNKTNNRLESFNEKLKSVISCFSLLEYFVEK</sequence>
<organism evidence="1 2">
    <name type="scientific">Aphis craccivora</name>
    <name type="common">Cowpea aphid</name>
    <dbReference type="NCBI Taxonomy" id="307492"/>
    <lineage>
        <taxon>Eukaryota</taxon>
        <taxon>Metazoa</taxon>
        <taxon>Ecdysozoa</taxon>
        <taxon>Arthropoda</taxon>
        <taxon>Hexapoda</taxon>
        <taxon>Insecta</taxon>
        <taxon>Pterygota</taxon>
        <taxon>Neoptera</taxon>
        <taxon>Paraneoptera</taxon>
        <taxon>Hemiptera</taxon>
        <taxon>Sternorrhyncha</taxon>
        <taxon>Aphidomorpha</taxon>
        <taxon>Aphidoidea</taxon>
        <taxon>Aphididae</taxon>
        <taxon>Aphidini</taxon>
        <taxon>Aphis</taxon>
        <taxon>Aphis</taxon>
    </lineage>
</organism>
<name>A0A6G0Y810_APHCR</name>
<accession>A0A6G0Y810</accession>
<proteinExistence type="predicted"/>
<keyword evidence="2" id="KW-1185">Reference proteome</keyword>
<dbReference type="Proteomes" id="UP000478052">
    <property type="component" value="Unassembled WGS sequence"/>
</dbReference>